<evidence type="ECO:0000256" key="2">
    <source>
        <dbReference type="SAM" id="Phobius"/>
    </source>
</evidence>
<keyword evidence="2" id="KW-0472">Membrane</keyword>
<evidence type="ECO:0000256" key="1">
    <source>
        <dbReference type="SAM" id="MobiDB-lite"/>
    </source>
</evidence>
<dbReference type="AlphaFoldDB" id="A0A1M5RS80"/>
<dbReference type="Proteomes" id="UP000184212">
    <property type="component" value="Unassembled WGS sequence"/>
</dbReference>
<feature type="transmembrane region" description="Helical" evidence="2">
    <location>
        <begin position="6"/>
        <end position="26"/>
    </location>
</feature>
<name>A0A1M5RS80_9BACT</name>
<sequence length="64" mass="6970">MNANYLLLFPVIYAAMCVYLAILVAVTQRRAAKRKGSNVAKSKRETSSHVGSASDSKRFGVEGH</sequence>
<keyword evidence="2" id="KW-1133">Transmembrane helix</keyword>
<evidence type="ECO:0008006" key="5">
    <source>
        <dbReference type="Google" id="ProtNLM"/>
    </source>
</evidence>
<dbReference type="STRING" id="947013.SAMN04488109_3544"/>
<reference evidence="3 4" key="1">
    <citation type="submission" date="2016-11" db="EMBL/GenBank/DDBJ databases">
        <authorList>
            <person name="Jaros S."/>
            <person name="Januszkiewicz K."/>
            <person name="Wedrychowicz H."/>
        </authorList>
    </citation>
    <scope>NUCLEOTIDE SEQUENCE [LARGE SCALE GENOMIC DNA]</scope>
    <source>
        <strain evidence="3 4">DSM 24574</strain>
    </source>
</reference>
<proteinExistence type="predicted"/>
<feature type="compositionally biased region" description="Basic and acidic residues" evidence="1">
    <location>
        <begin position="55"/>
        <end position="64"/>
    </location>
</feature>
<evidence type="ECO:0000313" key="4">
    <source>
        <dbReference type="Proteomes" id="UP000184212"/>
    </source>
</evidence>
<keyword evidence="2" id="KW-0812">Transmembrane</keyword>
<keyword evidence="4" id="KW-1185">Reference proteome</keyword>
<accession>A0A1M5RS80</accession>
<organism evidence="3 4">
    <name type="scientific">Chryseolinea serpens</name>
    <dbReference type="NCBI Taxonomy" id="947013"/>
    <lineage>
        <taxon>Bacteria</taxon>
        <taxon>Pseudomonadati</taxon>
        <taxon>Bacteroidota</taxon>
        <taxon>Cytophagia</taxon>
        <taxon>Cytophagales</taxon>
        <taxon>Fulvivirgaceae</taxon>
        <taxon>Chryseolinea</taxon>
    </lineage>
</organism>
<protein>
    <recommendedName>
        <fullName evidence="5">CcmD family protein</fullName>
    </recommendedName>
</protein>
<feature type="region of interest" description="Disordered" evidence="1">
    <location>
        <begin position="32"/>
        <end position="64"/>
    </location>
</feature>
<dbReference type="EMBL" id="FQWQ01000002">
    <property type="protein sequence ID" value="SHH29030.1"/>
    <property type="molecule type" value="Genomic_DNA"/>
</dbReference>
<evidence type="ECO:0000313" key="3">
    <source>
        <dbReference type="EMBL" id="SHH29030.1"/>
    </source>
</evidence>
<gene>
    <name evidence="3" type="ORF">SAMN04488109_3544</name>
</gene>